<evidence type="ECO:0000313" key="2">
    <source>
        <dbReference type="EMBL" id="RMI09546.1"/>
    </source>
</evidence>
<feature type="domain" description="RES" evidence="1">
    <location>
        <begin position="29"/>
        <end position="174"/>
    </location>
</feature>
<keyword evidence="3" id="KW-1185">Reference proteome</keyword>
<proteinExistence type="predicted"/>
<dbReference type="AlphaFoldDB" id="A0A3M2JBE5"/>
<comment type="caution">
    <text evidence="2">The sequence shown here is derived from an EMBL/GenBank/DDBJ whole genome shotgun (WGS) entry which is preliminary data.</text>
</comment>
<dbReference type="EMBL" id="RFFI01000046">
    <property type="protein sequence ID" value="RMI09546.1"/>
    <property type="molecule type" value="Genomic_DNA"/>
</dbReference>
<gene>
    <name evidence="2" type="ORF">EBM89_09810</name>
</gene>
<organism evidence="2 3">
    <name type="scientific">Cellulomonas triticagri</name>
    <dbReference type="NCBI Taxonomy" id="2483352"/>
    <lineage>
        <taxon>Bacteria</taxon>
        <taxon>Bacillati</taxon>
        <taxon>Actinomycetota</taxon>
        <taxon>Actinomycetes</taxon>
        <taxon>Micrococcales</taxon>
        <taxon>Cellulomonadaceae</taxon>
        <taxon>Cellulomonas</taxon>
    </lineage>
</organism>
<dbReference type="Pfam" id="PF08808">
    <property type="entry name" value="RES"/>
    <property type="match status" value="1"/>
</dbReference>
<dbReference type="Proteomes" id="UP000269289">
    <property type="component" value="Unassembled WGS sequence"/>
</dbReference>
<protein>
    <submittedName>
        <fullName evidence="2">RES domain-containing protein</fullName>
    </submittedName>
</protein>
<name>A0A3M2JBE5_9CELL</name>
<sequence length="205" mass="21985">MTGRDQVAMRPPTSDLTGFPRKVVDAGRRWWRNHGPLGPWFFGSGPHGRFDLDSPGGTLYLASSAECATRERIGFDQVRAGFVTVSEVADRYLSEVTLPTAVDAAHTTSADGLRWGVVALELAGTDDYTLTRAWAGAFAAAGFGGLWTLLRFSGPHGRGLVVFGDEGPRSWPVPATSTPLREFVETTMGLRVVDPPHSSGLTVLA</sequence>
<evidence type="ECO:0000259" key="1">
    <source>
        <dbReference type="Pfam" id="PF08808"/>
    </source>
</evidence>
<reference evidence="2 3" key="1">
    <citation type="submission" date="2018-10" db="EMBL/GenBank/DDBJ databases">
        <title>Isolation, diversity and antifungal activity of actinobacteria from wheat.</title>
        <authorList>
            <person name="Han C."/>
        </authorList>
    </citation>
    <scope>NUCLEOTIDE SEQUENCE [LARGE SCALE GENOMIC DNA]</scope>
    <source>
        <strain evidence="2 3">NEAU-YY56</strain>
    </source>
</reference>
<dbReference type="InterPro" id="IPR014914">
    <property type="entry name" value="RES_dom"/>
</dbReference>
<accession>A0A3M2JBE5</accession>
<evidence type="ECO:0000313" key="3">
    <source>
        <dbReference type="Proteomes" id="UP000269289"/>
    </source>
</evidence>